<keyword evidence="3" id="KW-1185">Reference proteome</keyword>
<dbReference type="OrthoDB" id="2745898at2759"/>
<dbReference type="Proteomes" id="UP000054270">
    <property type="component" value="Unassembled WGS sequence"/>
</dbReference>
<evidence type="ECO:0000256" key="1">
    <source>
        <dbReference type="SAM" id="MobiDB-lite"/>
    </source>
</evidence>
<name>A0A0D2L3S5_HYPSF</name>
<organism evidence="2 3">
    <name type="scientific">Hypholoma sublateritium (strain FD-334 SS-4)</name>
    <dbReference type="NCBI Taxonomy" id="945553"/>
    <lineage>
        <taxon>Eukaryota</taxon>
        <taxon>Fungi</taxon>
        <taxon>Dikarya</taxon>
        <taxon>Basidiomycota</taxon>
        <taxon>Agaricomycotina</taxon>
        <taxon>Agaricomycetes</taxon>
        <taxon>Agaricomycetidae</taxon>
        <taxon>Agaricales</taxon>
        <taxon>Agaricineae</taxon>
        <taxon>Strophariaceae</taxon>
        <taxon>Hypholoma</taxon>
    </lineage>
</organism>
<sequence length="164" mass="19017">MNIVTCPDLGSNQHTPDAMESTSPRIVGSRRVELPFDIYTYIIDLVAKTYYPLHMEDIKAMSLVRRALVAPCQKFLFRSVTYSVKVARKLLQIHDASPHLVDYVRQLDLKFSADHRSDIDRPSEVTVEFFNKFRNLSRLDFAFNSRNMLRHSLLCSEDKPDSKH</sequence>
<proteinExistence type="predicted"/>
<protein>
    <submittedName>
        <fullName evidence="2">Uncharacterized protein</fullName>
    </submittedName>
</protein>
<feature type="region of interest" description="Disordered" evidence="1">
    <location>
        <begin position="1"/>
        <end position="24"/>
    </location>
</feature>
<evidence type="ECO:0000313" key="2">
    <source>
        <dbReference type="EMBL" id="KJA21452.1"/>
    </source>
</evidence>
<accession>A0A0D2L3S5</accession>
<feature type="compositionally biased region" description="Polar residues" evidence="1">
    <location>
        <begin position="10"/>
        <end position="24"/>
    </location>
</feature>
<dbReference type="AlphaFoldDB" id="A0A0D2L3S5"/>
<evidence type="ECO:0000313" key="3">
    <source>
        <dbReference type="Proteomes" id="UP000054270"/>
    </source>
</evidence>
<gene>
    <name evidence="2" type="ORF">HYPSUDRAFT_42103</name>
</gene>
<reference evidence="3" key="1">
    <citation type="submission" date="2014-04" db="EMBL/GenBank/DDBJ databases">
        <title>Evolutionary Origins and Diversification of the Mycorrhizal Mutualists.</title>
        <authorList>
            <consortium name="DOE Joint Genome Institute"/>
            <consortium name="Mycorrhizal Genomics Consortium"/>
            <person name="Kohler A."/>
            <person name="Kuo A."/>
            <person name="Nagy L.G."/>
            <person name="Floudas D."/>
            <person name="Copeland A."/>
            <person name="Barry K.W."/>
            <person name="Cichocki N."/>
            <person name="Veneault-Fourrey C."/>
            <person name="LaButti K."/>
            <person name="Lindquist E.A."/>
            <person name="Lipzen A."/>
            <person name="Lundell T."/>
            <person name="Morin E."/>
            <person name="Murat C."/>
            <person name="Riley R."/>
            <person name="Ohm R."/>
            <person name="Sun H."/>
            <person name="Tunlid A."/>
            <person name="Henrissat B."/>
            <person name="Grigoriev I.V."/>
            <person name="Hibbett D.S."/>
            <person name="Martin F."/>
        </authorList>
    </citation>
    <scope>NUCLEOTIDE SEQUENCE [LARGE SCALE GENOMIC DNA]</scope>
    <source>
        <strain evidence="3">FD-334 SS-4</strain>
    </source>
</reference>
<dbReference type="EMBL" id="KN817558">
    <property type="protein sequence ID" value="KJA21452.1"/>
    <property type="molecule type" value="Genomic_DNA"/>
</dbReference>